<dbReference type="InterPro" id="IPR009061">
    <property type="entry name" value="DNA-bd_dom_put_sf"/>
</dbReference>
<dbReference type="GO" id="GO:0003677">
    <property type="term" value="F:DNA binding"/>
    <property type="evidence" value="ECO:0007669"/>
    <property type="project" value="UniProtKB-KW"/>
</dbReference>
<name>A0A4Y8L111_9BACT</name>
<dbReference type="OrthoDB" id="1263240at2"/>
<dbReference type="RefSeq" id="WP_134436257.1">
    <property type="nucleotide sequence ID" value="NZ_SOML01000005.1"/>
</dbReference>
<proteinExistence type="predicted"/>
<dbReference type="Pfam" id="PF12728">
    <property type="entry name" value="HTH_17"/>
    <property type="match status" value="1"/>
</dbReference>
<evidence type="ECO:0000259" key="1">
    <source>
        <dbReference type="Pfam" id="PF12728"/>
    </source>
</evidence>
<dbReference type="AlphaFoldDB" id="A0A4Y8L111"/>
<evidence type="ECO:0000313" key="3">
    <source>
        <dbReference type="Proteomes" id="UP000297861"/>
    </source>
</evidence>
<dbReference type="InterPro" id="IPR010093">
    <property type="entry name" value="SinI_DNA-bd"/>
</dbReference>
<organism evidence="2 3">
    <name type="scientific">Dysgonomonas capnocytophagoides</name>
    <dbReference type="NCBI Taxonomy" id="45254"/>
    <lineage>
        <taxon>Bacteria</taxon>
        <taxon>Pseudomonadati</taxon>
        <taxon>Bacteroidota</taxon>
        <taxon>Bacteroidia</taxon>
        <taxon>Bacteroidales</taxon>
        <taxon>Dysgonomonadaceae</taxon>
        <taxon>Dysgonomonas</taxon>
    </lineage>
</organism>
<dbReference type="NCBIfam" id="TIGR01764">
    <property type="entry name" value="excise"/>
    <property type="match status" value="1"/>
</dbReference>
<feature type="domain" description="Helix-turn-helix" evidence="1">
    <location>
        <begin position="7"/>
        <end position="50"/>
    </location>
</feature>
<keyword evidence="2" id="KW-0238">DNA-binding</keyword>
<sequence>MDKQTKFLTVEEAASKYRVDRSTLFRWRQNGKISAIKISRKKVLFDEQQLANELEVLTGRTQTA</sequence>
<dbReference type="SUPFAM" id="SSF46955">
    <property type="entry name" value="Putative DNA-binding domain"/>
    <property type="match status" value="1"/>
</dbReference>
<accession>A0A4Y8L111</accession>
<dbReference type="Proteomes" id="UP000297861">
    <property type="component" value="Unassembled WGS sequence"/>
</dbReference>
<dbReference type="EMBL" id="SOML01000005">
    <property type="protein sequence ID" value="TFD96385.1"/>
    <property type="molecule type" value="Genomic_DNA"/>
</dbReference>
<dbReference type="InterPro" id="IPR041657">
    <property type="entry name" value="HTH_17"/>
</dbReference>
<keyword evidence="3" id="KW-1185">Reference proteome</keyword>
<evidence type="ECO:0000313" key="2">
    <source>
        <dbReference type="EMBL" id="TFD96385.1"/>
    </source>
</evidence>
<gene>
    <name evidence="2" type="ORF">E2605_09445</name>
</gene>
<reference evidence="2 3" key="1">
    <citation type="submission" date="2019-03" db="EMBL/GenBank/DDBJ databases">
        <title>San Antonio Military Medical Center submission to MRSN (WRAIR), pending publication.</title>
        <authorList>
            <person name="Blyth D.M."/>
            <person name="Mccarthy S.L."/>
            <person name="Schall S.E."/>
            <person name="Stam J.A."/>
            <person name="Ong A.C."/>
            <person name="Mcgann P.T."/>
        </authorList>
    </citation>
    <scope>NUCLEOTIDE SEQUENCE [LARGE SCALE GENOMIC DNA]</scope>
    <source>
        <strain evidence="2 3">MRSN571793</strain>
    </source>
</reference>
<comment type="caution">
    <text evidence="2">The sequence shown here is derived from an EMBL/GenBank/DDBJ whole genome shotgun (WGS) entry which is preliminary data.</text>
</comment>
<protein>
    <submittedName>
        <fullName evidence="2">DNA-binding protein</fullName>
    </submittedName>
</protein>